<dbReference type="Proteomes" id="UP000192578">
    <property type="component" value="Unassembled WGS sequence"/>
</dbReference>
<sequence length="137" mass="15474">MAKATGSGEFDNDFAEIAKDPAWKAILEEGRRSFIERFLIKSKDKAEYAAMKILDTEKKLPRRNRLAEAELSSVELRRVQPHANLCLLILPCAHDPGRPQDRMRHVATGRQSPGTHYDVHPRGWASAARLERGSRGE</sequence>
<comment type="caution">
    <text evidence="2">The sequence shown here is derived from an EMBL/GenBank/DDBJ whole genome shotgun (WGS) entry which is preliminary data.</text>
</comment>
<protein>
    <submittedName>
        <fullName evidence="2">Uncharacterized protein</fullName>
    </submittedName>
</protein>
<organism evidence="2 3">
    <name type="scientific">Hypsibius exemplaris</name>
    <name type="common">Freshwater tardigrade</name>
    <dbReference type="NCBI Taxonomy" id="2072580"/>
    <lineage>
        <taxon>Eukaryota</taxon>
        <taxon>Metazoa</taxon>
        <taxon>Ecdysozoa</taxon>
        <taxon>Tardigrada</taxon>
        <taxon>Eutardigrada</taxon>
        <taxon>Parachela</taxon>
        <taxon>Hypsibioidea</taxon>
        <taxon>Hypsibiidae</taxon>
        <taxon>Hypsibius</taxon>
    </lineage>
</organism>
<feature type="region of interest" description="Disordered" evidence="1">
    <location>
        <begin position="98"/>
        <end position="137"/>
    </location>
</feature>
<evidence type="ECO:0000313" key="3">
    <source>
        <dbReference type="Proteomes" id="UP000192578"/>
    </source>
</evidence>
<dbReference type="AlphaFoldDB" id="A0A1W0WV40"/>
<proteinExistence type="predicted"/>
<dbReference type="EMBL" id="MTYJ01000043">
    <property type="protein sequence ID" value="OQV19079.1"/>
    <property type="molecule type" value="Genomic_DNA"/>
</dbReference>
<reference evidence="3" key="1">
    <citation type="submission" date="2017-01" db="EMBL/GenBank/DDBJ databases">
        <title>Comparative genomics of anhydrobiosis in the tardigrade Hypsibius dujardini.</title>
        <authorList>
            <person name="Yoshida Y."/>
            <person name="Koutsovoulos G."/>
            <person name="Laetsch D."/>
            <person name="Stevens L."/>
            <person name="Kumar S."/>
            <person name="Horikawa D."/>
            <person name="Ishino K."/>
            <person name="Komine S."/>
            <person name="Tomita M."/>
            <person name="Blaxter M."/>
            <person name="Arakawa K."/>
        </authorList>
    </citation>
    <scope>NUCLEOTIDE SEQUENCE [LARGE SCALE GENOMIC DNA]</scope>
    <source>
        <strain evidence="3">Z151</strain>
    </source>
</reference>
<name>A0A1W0WV40_HYPEX</name>
<gene>
    <name evidence="2" type="ORF">BV898_06931</name>
</gene>
<accession>A0A1W0WV40</accession>
<keyword evidence="3" id="KW-1185">Reference proteome</keyword>
<evidence type="ECO:0000313" key="2">
    <source>
        <dbReference type="EMBL" id="OQV19079.1"/>
    </source>
</evidence>
<evidence type="ECO:0000256" key="1">
    <source>
        <dbReference type="SAM" id="MobiDB-lite"/>
    </source>
</evidence>